<dbReference type="RefSeq" id="WP_023432217.1">
    <property type="nucleotide sequence ID" value="NZ_AWXZ01000029.1"/>
</dbReference>
<comment type="caution">
    <text evidence="1">The sequence shown here is derived from an EMBL/GenBank/DDBJ whole genome shotgun (WGS) entry which is preliminary data.</text>
</comment>
<dbReference type="PROSITE" id="PS00383">
    <property type="entry name" value="TYR_PHOSPHATASE_1"/>
    <property type="match status" value="1"/>
</dbReference>
<proteinExistence type="predicted"/>
<evidence type="ECO:0000313" key="2">
    <source>
        <dbReference type="Proteomes" id="UP000017819"/>
    </source>
</evidence>
<name>V4RHD1_9HYPH</name>
<dbReference type="STRING" id="631454.N177_2087"/>
<protein>
    <recommendedName>
        <fullName evidence="3">Tyrosine specific protein phosphatases domain-containing protein</fullName>
    </recommendedName>
</protein>
<dbReference type="eggNOG" id="COG5350">
    <property type="taxonomic scope" value="Bacteria"/>
</dbReference>
<gene>
    <name evidence="1" type="ORF">N177_2087</name>
</gene>
<dbReference type="Gene3D" id="3.90.190.10">
    <property type="entry name" value="Protein tyrosine phosphatase superfamily"/>
    <property type="match status" value="1"/>
</dbReference>
<dbReference type="AlphaFoldDB" id="V4RHD1"/>
<accession>V4RHD1</accession>
<dbReference type="PATRIC" id="fig|631454.5.peg.2056"/>
<dbReference type="EMBL" id="AWXZ01000029">
    <property type="protein sequence ID" value="ESR24764.1"/>
    <property type="molecule type" value="Genomic_DNA"/>
</dbReference>
<reference evidence="1 2" key="1">
    <citation type="journal article" date="2014" name="Genome Announc.">
        <title>Draft Genome Sequence of Lutibaculum baratangense Strain AMV1T, Isolated from a Mud Volcano in Andamans, India.</title>
        <authorList>
            <person name="Singh A."/>
            <person name="Sreenivas A."/>
            <person name="Sathyanarayana Reddy G."/>
            <person name="Pinnaka A.K."/>
            <person name="Shivaji S."/>
        </authorList>
    </citation>
    <scope>NUCLEOTIDE SEQUENCE [LARGE SCALE GENOMIC DNA]</scope>
    <source>
        <strain evidence="1 2">AMV1</strain>
    </source>
</reference>
<dbReference type="Proteomes" id="UP000017819">
    <property type="component" value="Unassembled WGS sequence"/>
</dbReference>
<keyword evidence="2" id="KW-1185">Reference proteome</keyword>
<organism evidence="1 2">
    <name type="scientific">Lutibaculum baratangense AMV1</name>
    <dbReference type="NCBI Taxonomy" id="631454"/>
    <lineage>
        <taxon>Bacteria</taxon>
        <taxon>Pseudomonadati</taxon>
        <taxon>Pseudomonadota</taxon>
        <taxon>Alphaproteobacteria</taxon>
        <taxon>Hyphomicrobiales</taxon>
        <taxon>Tepidamorphaceae</taxon>
        <taxon>Lutibaculum</taxon>
    </lineage>
</organism>
<sequence length="173" mass="18804">MPEIHVCSLARLPQVTTACGASHVVTLINAETPVPRPESVVEGNHLFLGMNDIVSALEGQVMPGEAHVRDLVEFARRWDRERPCVVHCWAGISRSTAAAFIMACAIRPDFDEAELARDIRFNSPTATPNRRLVELGDQTLGRNGRMVAAVEAIGRGAFAHEGIPFSIPVGRRG</sequence>
<dbReference type="InterPro" id="IPR029021">
    <property type="entry name" value="Prot-tyrosine_phosphatase-like"/>
</dbReference>
<evidence type="ECO:0000313" key="1">
    <source>
        <dbReference type="EMBL" id="ESR24764.1"/>
    </source>
</evidence>
<dbReference type="InterPro" id="IPR016130">
    <property type="entry name" value="Tyr_Pase_AS"/>
</dbReference>
<evidence type="ECO:0008006" key="3">
    <source>
        <dbReference type="Google" id="ProtNLM"/>
    </source>
</evidence>
<dbReference type="OrthoDB" id="9794527at2"/>
<dbReference type="SUPFAM" id="SSF52799">
    <property type="entry name" value="(Phosphotyrosine protein) phosphatases II"/>
    <property type="match status" value="1"/>
</dbReference>